<feature type="compositionally biased region" description="Acidic residues" evidence="1">
    <location>
        <begin position="308"/>
        <end position="320"/>
    </location>
</feature>
<evidence type="ECO:0000313" key="4">
    <source>
        <dbReference type="Proteomes" id="UP000723463"/>
    </source>
</evidence>
<keyword evidence="2" id="KW-1133">Transmembrane helix</keyword>
<sequence>MHSAKTLFLSLAPLMVTESLPLILVTALYELDIIRYLFFGQPTRPVPPSRRKLDYIGFLPIPEKAKSWQGSLVAVLCGLVWFFSEFTLDIILIILGVDSATELKQIQQHQEQLWHDEDNDTAVVQDSSAEEYRARLKANKMHNLQHQHHNHRDIYDNSEEFFGDHQPQQQQHGGRCGRREFQREDESSYDASEEGGDVVEQLDLQDEFLVWNSMERSVEYRDEEDILFAVSAALSRNLTLGADAKECEERKAVFSSTAFDVVATAVGVEGEQEMDLQENNERTPAAEVRLLPAHDLERNIDVLSGPDTDADVDADDDTEAADNHGPVSSSPFSSTSTSCTDLHENEYNDEKEKAHPKGDFEENTKAWVQLSMPTRTTEAPTLDNCRTTAFIQQHGDDQESAAGVHEHPVEQQSQHQWSEWGPRQLSRAIRTVQSIQRQKQGCVVVSPSSRRHMAFFPPLIPLAAESTAESLSDDDRIRDEKKKILRYAKKKKAAKAKKASGMPLSPASC</sequence>
<evidence type="ECO:0000256" key="1">
    <source>
        <dbReference type="SAM" id="MobiDB-lite"/>
    </source>
</evidence>
<feature type="region of interest" description="Disordered" evidence="1">
    <location>
        <begin position="299"/>
        <end position="341"/>
    </location>
</feature>
<keyword evidence="2" id="KW-0812">Transmembrane</keyword>
<comment type="caution">
    <text evidence="3">The sequence shown here is derived from an EMBL/GenBank/DDBJ whole genome shotgun (WGS) entry which is preliminary data.</text>
</comment>
<accession>A0A9P6JZC3</accession>
<reference evidence="3" key="1">
    <citation type="journal article" date="2020" name="Fungal Divers.">
        <title>Resolving the Mortierellaceae phylogeny through synthesis of multi-gene phylogenetics and phylogenomics.</title>
        <authorList>
            <person name="Vandepol N."/>
            <person name="Liber J."/>
            <person name="Desiro A."/>
            <person name="Na H."/>
            <person name="Kennedy M."/>
            <person name="Barry K."/>
            <person name="Grigoriev I.V."/>
            <person name="Miller A.N."/>
            <person name="O'Donnell K."/>
            <person name="Stajich J.E."/>
            <person name="Bonito G."/>
        </authorList>
    </citation>
    <scope>NUCLEOTIDE SEQUENCE</scope>
    <source>
        <strain evidence="3">NRRL 2591</strain>
    </source>
</reference>
<keyword evidence="2" id="KW-0472">Membrane</keyword>
<keyword evidence="4" id="KW-1185">Reference proteome</keyword>
<proteinExistence type="predicted"/>
<feature type="compositionally biased region" description="Basic and acidic residues" evidence="1">
    <location>
        <begin position="177"/>
        <end position="186"/>
    </location>
</feature>
<gene>
    <name evidence="3" type="ORF">EC957_005229</name>
</gene>
<evidence type="ECO:0000256" key="2">
    <source>
        <dbReference type="SAM" id="Phobius"/>
    </source>
</evidence>
<feature type="transmembrane region" description="Helical" evidence="2">
    <location>
        <begin position="7"/>
        <end position="29"/>
    </location>
</feature>
<dbReference type="EMBL" id="JAAAXW010000239">
    <property type="protein sequence ID" value="KAF9539571.1"/>
    <property type="molecule type" value="Genomic_DNA"/>
</dbReference>
<feature type="compositionally biased region" description="Low complexity" evidence="1">
    <location>
        <begin position="328"/>
        <end position="340"/>
    </location>
</feature>
<evidence type="ECO:0000313" key="3">
    <source>
        <dbReference type="EMBL" id="KAF9539571.1"/>
    </source>
</evidence>
<dbReference type="AlphaFoldDB" id="A0A9P6JZC3"/>
<feature type="region of interest" description="Disordered" evidence="1">
    <location>
        <begin position="164"/>
        <end position="197"/>
    </location>
</feature>
<dbReference type="Proteomes" id="UP000723463">
    <property type="component" value="Unassembled WGS sequence"/>
</dbReference>
<organism evidence="3 4">
    <name type="scientific">Mortierella hygrophila</name>
    <dbReference type="NCBI Taxonomy" id="979708"/>
    <lineage>
        <taxon>Eukaryota</taxon>
        <taxon>Fungi</taxon>
        <taxon>Fungi incertae sedis</taxon>
        <taxon>Mucoromycota</taxon>
        <taxon>Mortierellomycotina</taxon>
        <taxon>Mortierellomycetes</taxon>
        <taxon>Mortierellales</taxon>
        <taxon>Mortierellaceae</taxon>
        <taxon>Mortierella</taxon>
    </lineage>
</organism>
<feature type="compositionally biased region" description="Acidic residues" evidence="1">
    <location>
        <begin position="187"/>
        <end position="197"/>
    </location>
</feature>
<name>A0A9P6JZC3_9FUNG</name>
<protein>
    <submittedName>
        <fullName evidence="3">Uncharacterized protein</fullName>
    </submittedName>
</protein>